<dbReference type="KEGG" id="rpy:Y013_01810"/>
<protein>
    <submittedName>
        <fullName evidence="1">Uncharacterized protein</fullName>
    </submittedName>
</protein>
<evidence type="ECO:0000313" key="2">
    <source>
        <dbReference type="Proteomes" id="UP000018781"/>
    </source>
</evidence>
<dbReference type="RefSeq" id="WP_024100716.1">
    <property type="nucleotide sequence ID" value="NC_023150.1"/>
</dbReference>
<dbReference type="EMBL" id="CP006996">
    <property type="protein sequence ID" value="AHD23561.1"/>
    <property type="molecule type" value="Genomic_DNA"/>
</dbReference>
<proteinExistence type="predicted"/>
<reference evidence="1 2" key="1">
    <citation type="journal article" date="2014" name="Genome Announc.">
        <title>Complete Genome of Rhodococcus pyridinivorans SB3094, a Methyl-Ethyl-Ketone-Degrading Bacterium Used for Bioaugmentation.</title>
        <authorList>
            <person name="Dueholm M.S."/>
            <person name="Albertsen M."/>
            <person name="D'Imperio S."/>
            <person name="Tale V.P."/>
            <person name="Lewis D."/>
            <person name="Nielsen P.H."/>
            <person name="Nielsen J.L."/>
        </authorList>
    </citation>
    <scope>NUCLEOTIDE SEQUENCE [LARGE SCALE GENOMIC DNA]</scope>
    <source>
        <strain evidence="1 2">SB3094</strain>
    </source>
</reference>
<dbReference type="AlphaFoldDB" id="V9XJC5"/>
<dbReference type="PATRIC" id="fig|1435356.3.peg.357"/>
<dbReference type="GeneID" id="29939310"/>
<sequence>MATYPLLPPGSVVIPTTADMSLLHYNDAGDQYRCYTVVAMASIPEAGGVRVVPLVVKGWSIVRADEVGRPNRCLLVADDIPAPARIAPAPTTGAAS</sequence>
<dbReference type="HOGENOM" id="CLU_2357874_0_0_11"/>
<organism evidence="1 2">
    <name type="scientific">Rhodococcus pyridinivorans SB3094</name>
    <dbReference type="NCBI Taxonomy" id="1435356"/>
    <lineage>
        <taxon>Bacteria</taxon>
        <taxon>Bacillati</taxon>
        <taxon>Actinomycetota</taxon>
        <taxon>Actinomycetes</taxon>
        <taxon>Mycobacteriales</taxon>
        <taxon>Nocardiaceae</taxon>
        <taxon>Rhodococcus</taxon>
    </lineage>
</organism>
<name>V9XJC5_9NOCA</name>
<accession>V9XJC5</accession>
<gene>
    <name evidence="1" type="ORF">Y013_01810</name>
</gene>
<evidence type="ECO:0000313" key="1">
    <source>
        <dbReference type="EMBL" id="AHD23561.1"/>
    </source>
</evidence>
<dbReference type="Proteomes" id="UP000018781">
    <property type="component" value="Chromosome"/>
</dbReference>